<feature type="region of interest" description="Disordered" evidence="1">
    <location>
        <begin position="142"/>
        <end position="170"/>
    </location>
</feature>
<gene>
    <name evidence="2" type="ORF">XAT740_LOCUS39498</name>
</gene>
<feature type="compositionally biased region" description="Pro residues" evidence="1">
    <location>
        <begin position="329"/>
        <end position="343"/>
    </location>
</feature>
<feature type="compositionally biased region" description="Acidic residues" evidence="1">
    <location>
        <begin position="209"/>
        <end position="218"/>
    </location>
</feature>
<evidence type="ECO:0000313" key="2">
    <source>
        <dbReference type="EMBL" id="CAF1498232.1"/>
    </source>
</evidence>
<reference evidence="2" key="1">
    <citation type="submission" date="2021-02" db="EMBL/GenBank/DDBJ databases">
        <authorList>
            <person name="Nowell W R."/>
        </authorList>
    </citation>
    <scope>NUCLEOTIDE SEQUENCE</scope>
</reference>
<keyword evidence="3" id="KW-1185">Reference proteome</keyword>
<feature type="region of interest" description="Disordered" evidence="1">
    <location>
        <begin position="329"/>
        <end position="377"/>
    </location>
</feature>
<feature type="compositionally biased region" description="Low complexity" evidence="1">
    <location>
        <begin position="160"/>
        <end position="170"/>
    </location>
</feature>
<dbReference type="EMBL" id="CAJNOR010004384">
    <property type="protein sequence ID" value="CAF1498232.1"/>
    <property type="molecule type" value="Genomic_DNA"/>
</dbReference>
<dbReference type="Proteomes" id="UP000663828">
    <property type="component" value="Unassembled WGS sequence"/>
</dbReference>
<accession>A0A815T4H0</accession>
<comment type="caution">
    <text evidence="2">The sequence shown here is derived from an EMBL/GenBank/DDBJ whole genome shotgun (WGS) entry which is preliminary data.</text>
</comment>
<evidence type="ECO:0000256" key="1">
    <source>
        <dbReference type="SAM" id="MobiDB-lite"/>
    </source>
</evidence>
<organism evidence="2 3">
    <name type="scientific">Adineta ricciae</name>
    <name type="common">Rotifer</name>
    <dbReference type="NCBI Taxonomy" id="249248"/>
    <lineage>
        <taxon>Eukaryota</taxon>
        <taxon>Metazoa</taxon>
        <taxon>Spiralia</taxon>
        <taxon>Gnathifera</taxon>
        <taxon>Rotifera</taxon>
        <taxon>Eurotatoria</taxon>
        <taxon>Bdelloidea</taxon>
        <taxon>Adinetida</taxon>
        <taxon>Adinetidae</taxon>
        <taxon>Adineta</taxon>
    </lineage>
</organism>
<proteinExistence type="predicted"/>
<feature type="compositionally biased region" description="Pro residues" evidence="1">
    <location>
        <begin position="359"/>
        <end position="369"/>
    </location>
</feature>
<feature type="region of interest" description="Disordered" evidence="1">
    <location>
        <begin position="208"/>
        <end position="227"/>
    </location>
</feature>
<protein>
    <submittedName>
        <fullName evidence="2">Uncharacterized protein</fullName>
    </submittedName>
</protein>
<sequence>MNRWSRSLPSINALTDETNFNIKPFHLPAKNVLSSVNNLTNVNQVNTSTIHIAPSIATTNDDSDSLTDVSVISPGKPSSVNYEKRPKFNRVTNQYDSVIEIHAMSHNEFVPVDQLYDSLFAYANSFHLDDMIYSPEDVKVPVESPPTVKQRSEPSANRIPTLPNTNLNNNNMIRYRSCEDVYQMSRQPSMFKQPSKECKPAPIVVPEKIDEDDNDNQSDESTTVTDGSKFQWEYTSEAVDQPKKSTINVMNNYHITTTGKQATKNCTREPEQRSLATKSIKKTSLSPIIIRERMIDPYSEHHIDTRPIQLSTPPLRTTPIIIREIVHRPSPPHQVPTKHPSPPTSLNHFHEYNRSSKPPIAPKFKPPLQPERDTNQPSKEISIDYTQMNISITKNIHQRENPKHIIPTQYIPHHGSTLYPTDVFQNILTNITN</sequence>
<name>A0A815T4H0_ADIRI</name>
<evidence type="ECO:0000313" key="3">
    <source>
        <dbReference type="Proteomes" id="UP000663828"/>
    </source>
</evidence>
<dbReference type="AlphaFoldDB" id="A0A815T4H0"/>